<protein>
    <submittedName>
        <fullName evidence="1">Sugar transferase</fullName>
    </submittedName>
</protein>
<reference evidence="1 2" key="1">
    <citation type="journal article" date="2024" name="Proc. Natl. Acad. Sci. U.S.A.">
        <title>The evolutionary genomics of adaptation to stress in wild rhizobium bacteria.</title>
        <authorList>
            <person name="Kehlet-Delgado H."/>
            <person name="Montoya A.P."/>
            <person name="Jensen K.T."/>
            <person name="Wendlandt C.E."/>
            <person name="Dexheimer C."/>
            <person name="Roberts M."/>
            <person name="Torres Martinez L."/>
            <person name="Friesen M.L."/>
            <person name="Griffitts J.S."/>
            <person name="Porter S.S."/>
        </authorList>
    </citation>
    <scope>NUCLEOTIDE SEQUENCE [LARGE SCALE GENOMIC DNA]</scope>
    <source>
        <strain evidence="1 2">M0468</strain>
    </source>
</reference>
<gene>
    <name evidence="1" type="ORF">NKI81_02810</name>
</gene>
<proteinExistence type="predicted"/>
<keyword evidence="1" id="KW-0808">Transferase</keyword>
<comment type="caution">
    <text evidence="1">The sequence shown here is derived from an EMBL/GenBank/DDBJ whole genome shotgun (WGS) entry which is preliminary data.</text>
</comment>
<name>A0ACC6ST67_9HYPH</name>
<sequence length="224" mass="24806">MNAFDLTIHPPVVSGVSHGFGRRAMDVVAASLAAIVFAPLMLLIAFGLFLEGGRPVLFRQPRLGAGGRMFHIYKFRKFEVLCDPQGPALTSIGDRRLTKIGRILASTKLDELPQLWNVLRGDMAIVGPRPESLAFADCFHGGFEAVLRYKPGLVGPTQVLFRHEASLYPASGDLSSFYREALFPIKAKFDLSYYPRRTIASDVVWMILGFLAVIGWMPVGLLRR</sequence>
<keyword evidence="2" id="KW-1185">Reference proteome</keyword>
<organism evidence="1 2">
    <name type="scientific">Mesorhizobium australicum</name>
    <dbReference type="NCBI Taxonomy" id="536018"/>
    <lineage>
        <taxon>Bacteria</taxon>
        <taxon>Pseudomonadati</taxon>
        <taxon>Pseudomonadota</taxon>
        <taxon>Alphaproteobacteria</taxon>
        <taxon>Hyphomicrobiales</taxon>
        <taxon>Phyllobacteriaceae</taxon>
        <taxon>Mesorhizobium</taxon>
    </lineage>
</organism>
<dbReference type="Proteomes" id="UP001480082">
    <property type="component" value="Unassembled WGS sequence"/>
</dbReference>
<evidence type="ECO:0000313" key="2">
    <source>
        <dbReference type="Proteomes" id="UP001480082"/>
    </source>
</evidence>
<accession>A0ACC6ST67</accession>
<evidence type="ECO:0000313" key="1">
    <source>
        <dbReference type="EMBL" id="MER9282895.1"/>
    </source>
</evidence>
<dbReference type="EMBL" id="JAMYRI010000001">
    <property type="protein sequence ID" value="MER9282895.1"/>
    <property type="molecule type" value="Genomic_DNA"/>
</dbReference>